<accession>A0A382I410</accession>
<organism evidence="2">
    <name type="scientific">marine metagenome</name>
    <dbReference type="NCBI Taxonomy" id="408172"/>
    <lineage>
        <taxon>unclassified sequences</taxon>
        <taxon>metagenomes</taxon>
        <taxon>ecological metagenomes</taxon>
    </lineage>
</organism>
<dbReference type="InterPro" id="IPR050128">
    <property type="entry name" value="Sulfate_adenylyltrnsfr_sub2"/>
</dbReference>
<reference evidence="2" key="1">
    <citation type="submission" date="2018-05" db="EMBL/GenBank/DDBJ databases">
        <authorList>
            <person name="Lanie J.A."/>
            <person name="Ng W.-L."/>
            <person name="Kazmierczak K.M."/>
            <person name="Andrzejewski T.M."/>
            <person name="Davidsen T.M."/>
            <person name="Wayne K.J."/>
            <person name="Tettelin H."/>
            <person name="Glass J.I."/>
            <person name="Rusch D."/>
            <person name="Podicherti R."/>
            <person name="Tsui H.-C.T."/>
            <person name="Winkler M.E."/>
        </authorList>
    </citation>
    <scope>NUCLEOTIDE SEQUENCE</scope>
</reference>
<dbReference type="PANTHER" id="PTHR43196">
    <property type="entry name" value="SULFATE ADENYLYLTRANSFERASE SUBUNIT 2"/>
    <property type="match status" value="1"/>
</dbReference>
<evidence type="ECO:0000259" key="1">
    <source>
        <dbReference type="Pfam" id="PF01507"/>
    </source>
</evidence>
<dbReference type="GO" id="GO:0003824">
    <property type="term" value="F:catalytic activity"/>
    <property type="evidence" value="ECO:0007669"/>
    <property type="project" value="InterPro"/>
</dbReference>
<evidence type="ECO:0000313" key="2">
    <source>
        <dbReference type="EMBL" id="SVB93441.1"/>
    </source>
</evidence>
<protein>
    <recommendedName>
        <fullName evidence="1">Phosphoadenosine phosphosulphate reductase domain-containing protein</fullName>
    </recommendedName>
</protein>
<feature type="domain" description="Phosphoadenosine phosphosulphate reductase" evidence="1">
    <location>
        <begin position="17"/>
        <end position="201"/>
    </location>
</feature>
<dbReference type="PANTHER" id="PTHR43196:SF2">
    <property type="entry name" value="PHOSPHOADENOSINE PHOSPHOSULFATE REDUCTASE"/>
    <property type="match status" value="1"/>
</dbReference>
<name>A0A382I410_9ZZZZ</name>
<sequence>MVDLRSLFLETADIPWVVGLSGGKDSTAVTMHMLETLESLPPPIRRRKRCYVTCVNTLVEAPPVIDHVHRFIAALRTYVRDRDLPVEVVELSPEVDQTFWVNLIGRGYPTPVREFRWCTDRMKIRPQQRFIQDNTEVFGDPPVVHFLLGTRFDESVSRQRTMEAHSRMGTDIHAHGTMPTAGVIRPIEEWTTEDVWDYLIKPGWVGGGENPFYEVNQGLAVLYKDAASGEC</sequence>
<gene>
    <name evidence="2" type="ORF">METZ01_LOCUS246295</name>
</gene>
<dbReference type="Pfam" id="PF01507">
    <property type="entry name" value="PAPS_reduct"/>
    <property type="match status" value="1"/>
</dbReference>
<dbReference type="Gene3D" id="3.40.50.620">
    <property type="entry name" value="HUPs"/>
    <property type="match status" value="1"/>
</dbReference>
<dbReference type="InterPro" id="IPR014729">
    <property type="entry name" value="Rossmann-like_a/b/a_fold"/>
</dbReference>
<proteinExistence type="predicted"/>
<dbReference type="SUPFAM" id="SSF52402">
    <property type="entry name" value="Adenine nucleotide alpha hydrolases-like"/>
    <property type="match status" value="1"/>
</dbReference>
<dbReference type="InterPro" id="IPR002500">
    <property type="entry name" value="PAPS_reduct_dom"/>
</dbReference>
<dbReference type="EMBL" id="UINC01064610">
    <property type="protein sequence ID" value="SVB93441.1"/>
    <property type="molecule type" value="Genomic_DNA"/>
</dbReference>
<dbReference type="AlphaFoldDB" id="A0A382I410"/>
<feature type="non-terminal residue" evidence="2">
    <location>
        <position position="231"/>
    </location>
</feature>